<keyword evidence="2" id="KW-0597">Phosphoprotein</keyword>
<evidence type="ECO:0000313" key="9">
    <source>
        <dbReference type="EMBL" id="AAI30102.1"/>
    </source>
</evidence>
<feature type="compositionally biased region" description="Low complexity" evidence="8">
    <location>
        <begin position="57"/>
        <end position="80"/>
    </location>
</feature>
<keyword evidence="3" id="KW-0812">Transmembrane</keyword>
<evidence type="ECO:0000256" key="6">
    <source>
        <dbReference type="ARBA" id="ARBA00023136"/>
    </source>
</evidence>
<dbReference type="EMBL" id="BC130101">
    <property type="protein sequence ID" value="AAI30102.1"/>
    <property type="molecule type" value="mRNA"/>
</dbReference>
<reference evidence="9" key="1">
    <citation type="submission" date="2006-12" db="EMBL/GenBank/DDBJ databases">
        <authorList>
            <consortium name="NIH - Xenopus Gene Collection (XGC) project"/>
        </authorList>
    </citation>
    <scope>NUCLEOTIDE SEQUENCE [LARGE SCALE MRNA]</scope>
    <source>
        <tissue evidence="9">Ovary</tissue>
    </source>
</reference>
<keyword evidence="5 7" id="KW-0175">Coiled coil</keyword>
<feature type="compositionally biased region" description="Polar residues" evidence="8">
    <location>
        <begin position="225"/>
        <end position="241"/>
    </location>
</feature>
<keyword evidence="6" id="KW-0472">Membrane</keyword>
<name>A1L3H5_XENLA</name>
<evidence type="ECO:0000256" key="8">
    <source>
        <dbReference type="SAM" id="MobiDB-lite"/>
    </source>
</evidence>
<feature type="region of interest" description="Disordered" evidence="8">
    <location>
        <begin position="33"/>
        <end position="103"/>
    </location>
</feature>
<evidence type="ECO:0000256" key="4">
    <source>
        <dbReference type="ARBA" id="ARBA00022989"/>
    </source>
</evidence>
<keyword evidence="4" id="KW-1133">Transmembrane helix</keyword>
<feature type="region of interest" description="Disordered" evidence="8">
    <location>
        <begin position="217"/>
        <end position="272"/>
    </location>
</feature>
<protein>
    <submittedName>
        <fullName evidence="9">LOC100037009 protein</fullName>
    </submittedName>
</protein>
<feature type="compositionally biased region" description="Basic and acidic residues" evidence="8">
    <location>
        <begin position="243"/>
        <end position="254"/>
    </location>
</feature>
<evidence type="ECO:0000256" key="5">
    <source>
        <dbReference type="ARBA" id="ARBA00023054"/>
    </source>
</evidence>
<dbReference type="GO" id="GO:0005881">
    <property type="term" value="C:cytoplasmic microtubule"/>
    <property type="evidence" value="ECO:0007669"/>
    <property type="project" value="TreeGrafter"/>
</dbReference>
<dbReference type="InterPro" id="IPR028197">
    <property type="entry name" value="Syntaphilin/Syntabulin"/>
</dbReference>
<dbReference type="GO" id="GO:0016020">
    <property type="term" value="C:membrane"/>
    <property type="evidence" value="ECO:0007669"/>
    <property type="project" value="UniProtKB-SubCell"/>
</dbReference>
<dbReference type="GO" id="GO:0005739">
    <property type="term" value="C:mitochondrion"/>
    <property type="evidence" value="ECO:0007669"/>
    <property type="project" value="TreeGrafter"/>
</dbReference>
<accession>A1L3H5</accession>
<evidence type="ECO:0000256" key="7">
    <source>
        <dbReference type="SAM" id="Coils"/>
    </source>
</evidence>
<dbReference type="Pfam" id="PF15290">
    <property type="entry name" value="Syntaphilin"/>
    <property type="match status" value="1"/>
</dbReference>
<gene>
    <name evidence="9" type="primary">LOC100037009</name>
</gene>
<feature type="coiled-coil region" evidence="7">
    <location>
        <begin position="107"/>
        <end position="183"/>
    </location>
</feature>
<sequence>PHPRLELQRIMQSSAGGALCRPLVPTCCSAPMSVPGGGRSSAGSRRRASPPVTMRDTYGTSSVSSSTSGSYKGSDSSPSSRRQNKYSLCSENHGIKPPTPEQYLTPLQQKEVYIRHLRARLKDMQDALHERDTEVDELRSQLSRMQEDWIEEECHRVEAQLALKTAQREIQQLRDVMENGREGLGENDSGVQKYFADMTLQNRKLETLLQNMELAQDGTEGVGSSGESPARSLTRSSTYTKLSEPHAEEHHSQDTGDSGFAAPDDSSAVSSGTEFCLGEGPLCIEVHPAPLCAEAAVQASNVSDCGVQTDVVPETPEPDNIFEKVSLSHLAGNDITQKPLVQEEVTVTSDSSCVVLVTDGIPGESGAEEHESPPHNYWSRHFVVDLLAVLIPVVPTVAWLCRAPRRQGQPVYNISSLLRGCCSVALHSIRRISCRPVSPPPSQP</sequence>
<dbReference type="PANTHER" id="PTHR16208">
    <property type="entry name" value="MICROTUBULE-ASSOCIATED PROTEIN/SYNTAPHILIN"/>
    <property type="match status" value="1"/>
</dbReference>
<evidence type="ECO:0000256" key="2">
    <source>
        <dbReference type="ARBA" id="ARBA00022553"/>
    </source>
</evidence>
<feature type="non-terminal residue" evidence="9">
    <location>
        <position position="1"/>
    </location>
</feature>
<evidence type="ECO:0000256" key="3">
    <source>
        <dbReference type="ARBA" id="ARBA00022692"/>
    </source>
</evidence>
<comment type="subcellular location">
    <subcellularLocation>
        <location evidence="1">Membrane</location>
        <topology evidence="1">Single-pass membrane protein</topology>
    </subcellularLocation>
</comment>
<dbReference type="PANTHER" id="PTHR16208:SF1">
    <property type="entry name" value="SYNTAPHILIN"/>
    <property type="match status" value="1"/>
</dbReference>
<organism evidence="9">
    <name type="scientific">Xenopus laevis</name>
    <name type="common">African clawed frog</name>
    <dbReference type="NCBI Taxonomy" id="8355"/>
    <lineage>
        <taxon>Eukaryota</taxon>
        <taxon>Metazoa</taxon>
        <taxon>Chordata</taxon>
        <taxon>Craniata</taxon>
        <taxon>Vertebrata</taxon>
        <taxon>Euteleostomi</taxon>
        <taxon>Amphibia</taxon>
        <taxon>Batrachia</taxon>
        <taxon>Anura</taxon>
        <taxon>Pipoidea</taxon>
        <taxon>Pipidae</taxon>
        <taxon>Xenopodinae</taxon>
        <taxon>Xenopus</taxon>
        <taxon>Xenopus</taxon>
    </lineage>
</organism>
<proteinExistence type="evidence at transcript level"/>
<dbReference type="AlphaFoldDB" id="A1L3H5"/>
<dbReference type="GO" id="GO:0030182">
    <property type="term" value="P:neuron differentiation"/>
    <property type="evidence" value="ECO:0007669"/>
    <property type="project" value="TreeGrafter"/>
</dbReference>
<evidence type="ECO:0000256" key="1">
    <source>
        <dbReference type="ARBA" id="ARBA00004167"/>
    </source>
</evidence>